<gene>
    <name evidence="1" type="ORF">NEUTE1DRAFT_44315</name>
</gene>
<name>F8MRD2_NEUT8</name>
<proteinExistence type="predicted"/>
<reference evidence="2" key="1">
    <citation type="journal article" date="2011" name="Genetics">
        <title>Massive changes in genome architecture accompany the transition to self-fertility in the filamentous fungus Neurospora tetrasperma.</title>
        <authorList>
            <person name="Ellison C.E."/>
            <person name="Stajich J.E."/>
            <person name="Jacobson D.J."/>
            <person name="Natvig D.O."/>
            <person name="Lapidus A."/>
            <person name="Foster B."/>
            <person name="Aerts A."/>
            <person name="Riley R."/>
            <person name="Lindquist E.A."/>
            <person name="Grigoriev I.V."/>
            <person name="Taylor J.W."/>
        </authorList>
    </citation>
    <scope>NUCLEOTIDE SEQUENCE [LARGE SCALE GENOMIC DNA]</scope>
    <source>
        <strain evidence="2">FGSC 2508 / P0657</strain>
    </source>
</reference>
<evidence type="ECO:0000313" key="1">
    <source>
        <dbReference type="EMBL" id="EGO56886.1"/>
    </source>
</evidence>
<organism evidence="1 2">
    <name type="scientific">Neurospora tetrasperma (strain FGSC 2508 / ATCC MYA-4615 / P0657)</name>
    <dbReference type="NCBI Taxonomy" id="510951"/>
    <lineage>
        <taxon>Eukaryota</taxon>
        <taxon>Fungi</taxon>
        <taxon>Dikarya</taxon>
        <taxon>Ascomycota</taxon>
        <taxon>Pezizomycotina</taxon>
        <taxon>Sordariomycetes</taxon>
        <taxon>Sordariomycetidae</taxon>
        <taxon>Sordariales</taxon>
        <taxon>Sordariaceae</taxon>
        <taxon>Neurospora</taxon>
    </lineage>
</organism>
<feature type="non-terminal residue" evidence="1">
    <location>
        <position position="1"/>
    </location>
</feature>
<protein>
    <submittedName>
        <fullName evidence="1">Uncharacterized protein</fullName>
    </submittedName>
</protein>
<dbReference type="HOGENOM" id="CLU_3037991_0_0_1"/>
<dbReference type="RefSeq" id="XP_009851586.1">
    <property type="nucleotide sequence ID" value="XM_009853284.1"/>
</dbReference>
<sequence length="55" mass="6364">NSINNYVILKVLINIVRNKNKKVIIIRVQPRKKRDGENRSLFLIEVATSKAANFL</sequence>
<keyword evidence="2" id="KW-1185">Reference proteome</keyword>
<dbReference type="EMBL" id="GL891305">
    <property type="protein sequence ID" value="EGO56886.1"/>
    <property type="molecule type" value="Genomic_DNA"/>
</dbReference>
<dbReference type="AlphaFoldDB" id="F8MRD2"/>
<dbReference type="Proteomes" id="UP000008065">
    <property type="component" value="Unassembled WGS sequence"/>
</dbReference>
<dbReference type="GeneID" id="20827938"/>
<accession>F8MRD2</accession>
<dbReference type="VEuPathDB" id="FungiDB:NEUTE1DRAFT_44315"/>
<evidence type="ECO:0000313" key="2">
    <source>
        <dbReference type="Proteomes" id="UP000008065"/>
    </source>
</evidence>
<dbReference type="KEGG" id="nte:NEUTE1DRAFT44315"/>